<dbReference type="GO" id="GO:0019543">
    <property type="term" value="P:propionate catabolic process"/>
    <property type="evidence" value="ECO:0007669"/>
    <property type="project" value="TreeGrafter"/>
</dbReference>
<reference evidence="2" key="1">
    <citation type="journal article" date="2014" name="Front. Microbiol.">
        <title>High frequency of phylogenetically diverse reductive dehalogenase-homologous genes in deep subseafloor sedimentary metagenomes.</title>
        <authorList>
            <person name="Kawai M."/>
            <person name="Futagami T."/>
            <person name="Toyoda A."/>
            <person name="Takaki Y."/>
            <person name="Nishi S."/>
            <person name="Hori S."/>
            <person name="Arai W."/>
            <person name="Tsubouchi T."/>
            <person name="Morono Y."/>
            <person name="Uchiyama I."/>
            <person name="Ito T."/>
            <person name="Fujiyama A."/>
            <person name="Inagaki F."/>
            <person name="Takami H."/>
        </authorList>
    </citation>
    <scope>NUCLEOTIDE SEQUENCE</scope>
    <source>
        <strain evidence="2">Expedition CK06-06</strain>
    </source>
</reference>
<dbReference type="PANTHER" id="PTHR11561">
    <property type="entry name" value="PHOSPHOENOLPYRUVATE CARBOXYKINASE"/>
    <property type="match status" value="1"/>
</dbReference>
<dbReference type="GO" id="GO:0030145">
    <property type="term" value="F:manganese ion binding"/>
    <property type="evidence" value="ECO:0007669"/>
    <property type="project" value="TreeGrafter"/>
</dbReference>
<dbReference type="GO" id="GO:0006094">
    <property type="term" value="P:gluconeogenesis"/>
    <property type="evidence" value="ECO:0007669"/>
    <property type="project" value="InterPro"/>
</dbReference>
<dbReference type="Pfam" id="PF00821">
    <property type="entry name" value="PEPCK_GTP"/>
    <property type="match status" value="1"/>
</dbReference>
<dbReference type="SUPFAM" id="SSF53795">
    <property type="entry name" value="PEP carboxykinase-like"/>
    <property type="match status" value="1"/>
</dbReference>
<dbReference type="GO" id="GO:0006107">
    <property type="term" value="P:oxaloacetate metabolic process"/>
    <property type="evidence" value="ECO:0007669"/>
    <property type="project" value="TreeGrafter"/>
</dbReference>
<dbReference type="InterPro" id="IPR035077">
    <property type="entry name" value="PEP_carboxykinase_GTP_C"/>
</dbReference>
<dbReference type="InterPro" id="IPR008209">
    <property type="entry name" value="PEP_carboxykinase_GTP"/>
</dbReference>
<dbReference type="Gene3D" id="3.90.228.20">
    <property type="match status" value="1"/>
</dbReference>
<evidence type="ECO:0000259" key="1">
    <source>
        <dbReference type="Pfam" id="PF00821"/>
    </source>
</evidence>
<dbReference type="GO" id="GO:0046327">
    <property type="term" value="P:glycerol biosynthetic process from pyruvate"/>
    <property type="evidence" value="ECO:0007669"/>
    <property type="project" value="TreeGrafter"/>
</dbReference>
<dbReference type="InterPro" id="IPR013035">
    <property type="entry name" value="PEP_carboxykinase_C"/>
</dbReference>
<proteinExistence type="predicted"/>
<comment type="caution">
    <text evidence="2">The sequence shown here is derived from an EMBL/GenBank/DDBJ whole genome shotgun (WGS) entry which is preliminary data.</text>
</comment>
<feature type="non-terminal residue" evidence="2">
    <location>
        <position position="1"/>
    </location>
</feature>
<dbReference type="PANTHER" id="PTHR11561:SF0">
    <property type="entry name" value="PHOSPHOENOLPYRUVATE CARBOXYKINASE [GTP]-RELATED"/>
    <property type="match status" value="1"/>
</dbReference>
<dbReference type="AlphaFoldDB" id="X0Z2P0"/>
<name>X0Z2P0_9ZZZZ</name>
<dbReference type="GO" id="GO:0071333">
    <property type="term" value="P:cellular response to glucose stimulus"/>
    <property type="evidence" value="ECO:0007669"/>
    <property type="project" value="TreeGrafter"/>
</dbReference>
<dbReference type="GO" id="GO:0033993">
    <property type="term" value="P:response to lipid"/>
    <property type="evidence" value="ECO:0007669"/>
    <property type="project" value="TreeGrafter"/>
</dbReference>
<dbReference type="GO" id="GO:0005829">
    <property type="term" value="C:cytosol"/>
    <property type="evidence" value="ECO:0007669"/>
    <property type="project" value="TreeGrafter"/>
</dbReference>
<dbReference type="EMBL" id="BARS01056426">
    <property type="protein sequence ID" value="GAG42876.1"/>
    <property type="molecule type" value="Genomic_DNA"/>
</dbReference>
<dbReference type="GO" id="GO:0005525">
    <property type="term" value="F:GTP binding"/>
    <property type="evidence" value="ECO:0007669"/>
    <property type="project" value="InterPro"/>
</dbReference>
<protein>
    <recommendedName>
        <fullName evidence="1">Phosphoenolpyruvate carboxykinase C-terminal P-loop domain-containing protein</fullName>
    </recommendedName>
</protein>
<sequence length="146" mass="17420">NHLKFTKDLKLIPKIYATNYFLKDETGKYLNGKMDKRAWLLWAEGRVYGEYEAIETPVGLIPKYEDLRSLFIRELDKDYTKAEYIQQFFLRVVKYLEKMERMSKIFENIEIPAAFSKELKGQTERLKLAKTKYGEDIISPFKFLDI</sequence>
<accession>X0Z2P0</accession>
<organism evidence="2">
    <name type="scientific">marine sediment metagenome</name>
    <dbReference type="NCBI Taxonomy" id="412755"/>
    <lineage>
        <taxon>unclassified sequences</taxon>
        <taxon>metagenomes</taxon>
        <taxon>ecological metagenomes</taxon>
    </lineage>
</organism>
<dbReference type="GO" id="GO:0004613">
    <property type="term" value="F:phosphoenolpyruvate carboxykinase (GTP) activity"/>
    <property type="evidence" value="ECO:0007669"/>
    <property type="project" value="TreeGrafter"/>
</dbReference>
<gene>
    <name evidence="2" type="ORF">S01H1_83103</name>
</gene>
<feature type="domain" description="Phosphoenolpyruvate carboxykinase C-terminal P-loop" evidence="1">
    <location>
        <begin position="2"/>
        <end position="125"/>
    </location>
</feature>
<dbReference type="GO" id="GO:0042594">
    <property type="term" value="P:response to starvation"/>
    <property type="evidence" value="ECO:0007669"/>
    <property type="project" value="TreeGrafter"/>
</dbReference>
<evidence type="ECO:0000313" key="2">
    <source>
        <dbReference type="EMBL" id="GAG42876.1"/>
    </source>
</evidence>